<dbReference type="InterPro" id="IPR002509">
    <property type="entry name" value="NODB_dom"/>
</dbReference>
<reference evidence="3" key="1">
    <citation type="submission" date="2016-11" db="EMBL/GenBank/DDBJ databases">
        <authorList>
            <person name="Varghese N."/>
            <person name="Submissions S."/>
        </authorList>
    </citation>
    <scope>NUCLEOTIDE SEQUENCE [LARGE SCALE GENOMIC DNA]</scope>
    <source>
        <strain evidence="3">DSM 10349</strain>
    </source>
</reference>
<proteinExistence type="predicted"/>
<dbReference type="Proteomes" id="UP000183997">
    <property type="component" value="Unassembled WGS sequence"/>
</dbReference>
<protein>
    <submittedName>
        <fullName evidence="2">Polysaccharide deacetylase</fullName>
    </submittedName>
</protein>
<organism evidence="2 3">
    <name type="scientific">Desulforamulus aeronauticus DSM 10349</name>
    <dbReference type="NCBI Taxonomy" id="1121421"/>
    <lineage>
        <taxon>Bacteria</taxon>
        <taxon>Bacillati</taxon>
        <taxon>Bacillota</taxon>
        <taxon>Clostridia</taxon>
        <taxon>Eubacteriales</taxon>
        <taxon>Peptococcaceae</taxon>
        <taxon>Desulforamulus</taxon>
    </lineage>
</organism>
<dbReference type="EMBL" id="FRAR01000018">
    <property type="protein sequence ID" value="SHK60751.1"/>
    <property type="molecule type" value="Genomic_DNA"/>
</dbReference>
<dbReference type="SUPFAM" id="SSF88713">
    <property type="entry name" value="Glycoside hydrolase/deacetylase"/>
    <property type="match status" value="1"/>
</dbReference>
<dbReference type="Pfam" id="PF01522">
    <property type="entry name" value="Polysacc_deac_1"/>
    <property type="match status" value="1"/>
</dbReference>
<dbReference type="CDD" id="cd10938">
    <property type="entry name" value="CE4_HpPgdA_like"/>
    <property type="match status" value="1"/>
</dbReference>
<gene>
    <name evidence="2" type="ORF">SAMN02745123_02448</name>
</gene>
<dbReference type="PANTHER" id="PTHR47561:SF1">
    <property type="entry name" value="POLYSACCHARIDE DEACETYLASE FAMILY PROTEIN (AFU_ORTHOLOGUE AFUA_6G05030)"/>
    <property type="match status" value="1"/>
</dbReference>
<accession>A0A1M6TUX4</accession>
<dbReference type="Gene3D" id="3.20.20.370">
    <property type="entry name" value="Glycoside hydrolase/deacetylase"/>
    <property type="match status" value="1"/>
</dbReference>
<dbReference type="PROSITE" id="PS51677">
    <property type="entry name" value="NODB"/>
    <property type="match status" value="1"/>
</dbReference>
<evidence type="ECO:0000259" key="1">
    <source>
        <dbReference type="PROSITE" id="PS51677"/>
    </source>
</evidence>
<feature type="domain" description="NodB homology" evidence="1">
    <location>
        <begin position="38"/>
        <end position="276"/>
    </location>
</feature>
<dbReference type="RefSeq" id="WP_072914740.1">
    <property type="nucleotide sequence ID" value="NZ_FRAR01000018.1"/>
</dbReference>
<dbReference type="AlphaFoldDB" id="A0A1M6TUX4"/>
<dbReference type="STRING" id="1121421.SAMN02745123_02448"/>
<evidence type="ECO:0000313" key="3">
    <source>
        <dbReference type="Proteomes" id="UP000183997"/>
    </source>
</evidence>
<dbReference type="InterPro" id="IPR011330">
    <property type="entry name" value="Glyco_hydro/deAcase_b/a-brl"/>
</dbReference>
<dbReference type="PANTHER" id="PTHR47561">
    <property type="entry name" value="POLYSACCHARIDE DEACETYLASE FAMILY PROTEIN (AFU_ORTHOLOGUE AFUA_6G05030)"/>
    <property type="match status" value="1"/>
</dbReference>
<evidence type="ECO:0000313" key="2">
    <source>
        <dbReference type="EMBL" id="SHK60751.1"/>
    </source>
</evidence>
<dbReference type="GO" id="GO:0016810">
    <property type="term" value="F:hydrolase activity, acting on carbon-nitrogen (but not peptide) bonds"/>
    <property type="evidence" value="ECO:0007669"/>
    <property type="project" value="InterPro"/>
</dbReference>
<dbReference type="InterPro" id="IPR037950">
    <property type="entry name" value="PgdA-like"/>
</dbReference>
<dbReference type="GO" id="GO:0005975">
    <property type="term" value="P:carbohydrate metabolic process"/>
    <property type="evidence" value="ECO:0007669"/>
    <property type="project" value="InterPro"/>
</dbReference>
<keyword evidence="3" id="KW-1185">Reference proteome</keyword>
<sequence length="276" mass="31557">MVEAKHWPQGARCVALLTVNLDADQFWLGMFPDSINRPKTLSMGEYGIKRGLDRVLRTFDEYNIKTTFFIPGKVAENYPAAIEKIISYQHELAVHGHSHTSMHLLTADQQLEEMEKAKEAIKKISGVVPIGFRAPEGELTLETLRLAKQCGFRYSSSLYGDDRPYRIFWDNGSMIEIPLHWELHDFPYFAFNYGPAFPIGQGRVASYYQVTKTYQREFDGYYQYGLAYVAQFTPQTIGSPGKIKILEDVLEYLTRQENLWIGTCGDLLDGMGLLQD</sequence>
<name>A0A1M6TUX4_9FIRM</name>
<dbReference type="OrthoDB" id="258610at2"/>